<sequence length="100" mass="11575">MESRQKTLKGGNKNTIREADMDQGNRCTISKEMKNICLFNSTRFWGGGENSPDIDKFTEAIIKFITNKALRESMGEEARESVVERFSMNKIIRQWEELLP</sequence>
<protein>
    <submittedName>
        <fullName evidence="1">Uncharacterized protein</fullName>
    </submittedName>
</protein>
<accession>A0A3B0TNV4</accession>
<organism evidence="1">
    <name type="scientific">hydrothermal vent metagenome</name>
    <dbReference type="NCBI Taxonomy" id="652676"/>
    <lineage>
        <taxon>unclassified sequences</taxon>
        <taxon>metagenomes</taxon>
        <taxon>ecological metagenomes</taxon>
    </lineage>
</organism>
<reference evidence="1" key="1">
    <citation type="submission" date="2018-06" db="EMBL/GenBank/DDBJ databases">
        <authorList>
            <person name="Zhirakovskaya E."/>
        </authorList>
    </citation>
    <scope>NUCLEOTIDE SEQUENCE</scope>
</reference>
<dbReference type="AlphaFoldDB" id="A0A3B0TNV4"/>
<dbReference type="SUPFAM" id="SSF53756">
    <property type="entry name" value="UDP-Glycosyltransferase/glycogen phosphorylase"/>
    <property type="match status" value="1"/>
</dbReference>
<dbReference type="Gene3D" id="3.40.50.2000">
    <property type="entry name" value="Glycogen Phosphorylase B"/>
    <property type="match status" value="1"/>
</dbReference>
<gene>
    <name evidence="1" type="ORF">MNBD_BACTEROID01-1661</name>
</gene>
<name>A0A3B0TNV4_9ZZZZ</name>
<dbReference type="EMBL" id="UOEP01000102">
    <property type="protein sequence ID" value="VAW19628.1"/>
    <property type="molecule type" value="Genomic_DNA"/>
</dbReference>
<proteinExistence type="predicted"/>
<evidence type="ECO:0000313" key="1">
    <source>
        <dbReference type="EMBL" id="VAW19628.1"/>
    </source>
</evidence>